<gene>
    <name evidence="1" type="ORF">GCM10007170_15640</name>
</gene>
<dbReference type="Proteomes" id="UP000643279">
    <property type="component" value="Unassembled WGS sequence"/>
</dbReference>
<keyword evidence="2" id="KW-1185">Reference proteome</keyword>
<organism evidence="1 2">
    <name type="scientific">Arthrobacter liuii</name>
    <dbReference type="NCBI Taxonomy" id="1476996"/>
    <lineage>
        <taxon>Bacteria</taxon>
        <taxon>Bacillati</taxon>
        <taxon>Actinomycetota</taxon>
        <taxon>Actinomycetes</taxon>
        <taxon>Micrococcales</taxon>
        <taxon>Micrococcaceae</taxon>
        <taxon>Arthrobacter</taxon>
    </lineage>
</organism>
<protein>
    <submittedName>
        <fullName evidence="1">Uncharacterized protein</fullName>
    </submittedName>
</protein>
<proteinExistence type="predicted"/>
<comment type="caution">
    <text evidence="1">The sequence shown here is derived from an EMBL/GenBank/DDBJ whole genome shotgun (WGS) entry which is preliminary data.</text>
</comment>
<reference evidence="2" key="1">
    <citation type="journal article" date="2019" name="Int. J. Syst. Evol. Microbiol.">
        <title>The Global Catalogue of Microorganisms (GCM) 10K type strain sequencing project: providing services to taxonomists for standard genome sequencing and annotation.</title>
        <authorList>
            <consortium name="The Broad Institute Genomics Platform"/>
            <consortium name="The Broad Institute Genome Sequencing Center for Infectious Disease"/>
            <person name="Wu L."/>
            <person name="Ma J."/>
        </authorList>
    </citation>
    <scope>NUCLEOTIDE SEQUENCE [LARGE SCALE GENOMIC DNA]</scope>
    <source>
        <strain evidence="2">CGMCC 1.12778</strain>
    </source>
</reference>
<dbReference type="EMBL" id="BMFW01000005">
    <property type="protein sequence ID" value="GGH93838.1"/>
    <property type="molecule type" value="Genomic_DNA"/>
</dbReference>
<accession>A0ABQ2ALZ5</accession>
<sequence>MMAPVTIAVKVLSPNELKEAEAAAWEAGLRHALAWLGLKQFGDVMAKDNPHGRAG</sequence>
<name>A0ABQ2ALZ5_9MICC</name>
<evidence type="ECO:0000313" key="2">
    <source>
        <dbReference type="Proteomes" id="UP000643279"/>
    </source>
</evidence>
<evidence type="ECO:0000313" key="1">
    <source>
        <dbReference type="EMBL" id="GGH93838.1"/>
    </source>
</evidence>